<dbReference type="InterPro" id="IPR057670">
    <property type="entry name" value="SH3_retrovirus"/>
</dbReference>
<keyword evidence="11" id="KW-0460">Magnesium</keyword>
<keyword evidence="16" id="KW-0233">DNA recombination</keyword>
<dbReference type="GO" id="GO:0006310">
    <property type="term" value="P:DNA recombination"/>
    <property type="evidence" value="ECO:0007669"/>
    <property type="project" value="UniProtKB-KW"/>
</dbReference>
<dbReference type="PANTHER" id="PTHR42648">
    <property type="entry name" value="TRANSPOSASE, PUTATIVE-RELATED"/>
    <property type="match status" value="1"/>
</dbReference>
<feature type="compositionally biased region" description="Acidic residues" evidence="18">
    <location>
        <begin position="875"/>
        <end position="891"/>
    </location>
</feature>
<feature type="compositionally biased region" description="Acidic residues" evidence="18">
    <location>
        <begin position="902"/>
        <end position="923"/>
    </location>
</feature>
<protein>
    <recommendedName>
        <fullName evidence="19">Integrase catalytic domain-containing protein</fullName>
    </recommendedName>
</protein>
<dbReference type="InterPro" id="IPR025724">
    <property type="entry name" value="GAG-pre-integrase_dom"/>
</dbReference>
<dbReference type="InterPro" id="IPR001878">
    <property type="entry name" value="Znf_CCHC"/>
</dbReference>
<feature type="compositionally biased region" description="Low complexity" evidence="18">
    <location>
        <begin position="858"/>
        <end position="874"/>
    </location>
</feature>
<evidence type="ECO:0000313" key="20">
    <source>
        <dbReference type="EMBL" id="GLC55135.1"/>
    </source>
</evidence>
<dbReference type="Gene3D" id="4.10.60.10">
    <property type="entry name" value="Zinc finger, CCHC-type"/>
    <property type="match status" value="1"/>
</dbReference>
<dbReference type="Pfam" id="PF07727">
    <property type="entry name" value="RVT_2"/>
    <property type="match status" value="1"/>
</dbReference>
<keyword evidence="6" id="KW-0547">Nucleotide-binding</keyword>
<dbReference type="GO" id="GO:0008270">
    <property type="term" value="F:zinc ion binding"/>
    <property type="evidence" value="ECO:0007669"/>
    <property type="project" value="InterPro"/>
</dbReference>
<dbReference type="Pfam" id="PF00665">
    <property type="entry name" value="rve"/>
    <property type="match status" value="1"/>
</dbReference>
<dbReference type="InterPro" id="IPR039537">
    <property type="entry name" value="Retrotran_Ty1/copia-like"/>
</dbReference>
<dbReference type="CDD" id="cd09272">
    <property type="entry name" value="RNase_HI_RT_Ty1"/>
    <property type="match status" value="1"/>
</dbReference>
<dbReference type="GO" id="GO:0003964">
    <property type="term" value="F:RNA-directed DNA polymerase activity"/>
    <property type="evidence" value="ECO:0007669"/>
    <property type="project" value="UniProtKB-KW"/>
</dbReference>
<keyword evidence="10" id="KW-0067">ATP-binding</keyword>
<gene>
    <name evidence="20" type="primary">PLEST012198</name>
    <name evidence="20" type="ORF">PLESTB_000947700</name>
</gene>
<evidence type="ECO:0000256" key="2">
    <source>
        <dbReference type="ARBA" id="ARBA00022612"/>
    </source>
</evidence>
<evidence type="ECO:0000256" key="16">
    <source>
        <dbReference type="ARBA" id="ARBA00023172"/>
    </source>
</evidence>
<evidence type="ECO:0000256" key="6">
    <source>
        <dbReference type="ARBA" id="ARBA00022741"/>
    </source>
</evidence>
<dbReference type="PANTHER" id="PTHR42648:SF11">
    <property type="entry name" value="TRANSPOSON TY4-P GAG-POL POLYPROTEIN"/>
    <property type="match status" value="1"/>
</dbReference>
<keyword evidence="5" id="KW-0479">Metal-binding</keyword>
<evidence type="ECO:0000256" key="1">
    <source>
        <dbReference type="ARBA" id="ARBA00002180"/>
    </source>
</evidence>
<dbReference type="GO" id="GO:0004519">
    <property type="term" value="F:endonuclease activity"/>
    <property type="evidence" value="ECO:0007669"/>
    <property type="project" value="UniProtKB-KW"/>
</dbReference>
<evidence type="ECO:0000256" key="17">
    <source>
        <dbReference type="ARBA" id="ARBA00023268"/>
    </source>
</evidence>
<keyword evidence="8" id="KW-0255">Endonuclease</keyword>
<evidence type="ECO:0000256" key="4">
    <source>
        <dbReference type="ARBA" id="ARBA00022722"/>
    </source>
</evidence>
<dbReference type="GO" id="GO:0003887">
    <property type="term" value="F:DNA-directed DNA polymerase activity"/>
    <property type="evidence" value="ECO:0007669"/>
    <property type="project" value="UniProtKB-KW"/>
</dbReference>
<dbReference type="SUPFAM" id="SSF53098">
    <property type="entry name" value="Ribonuclease H-like"/>
    <property type="match status" value="1"/>
</dbReference>
<feature type="region of interest" description="Disordered" evidence="18">
    <location>
        <begin position="841"/>
        <end position="964"/>
    </location>
</feature>
<dbReference type="GO" id="GO:0015074">
    <property type="term" value="P:DNA integration"/>
    <property type="evidence" value="ECO:0007669"/>
    <property type="project" value="UniProtKB-KW"/>
</dbReference>
<evidence type="ECO:0000256" key="18">
    <source>
        <dbReference type="SAM" id="MobiDB-lite"/>
    </source>
</evidence>
<dbReference type="Pfam" id="PF14223">
    <property type="entry name" value="Retrotran_gag_2"/>
    <property type="match status" value="1"/>
</dbReference>
<dbReference type="SUPFAM" id="SSF56672">
    <property type="entry name" value="DNA/RNA polymerases"/>
    <property type="match status" value="1"/>
</dbReference>
<evidence type="ECO:0000256" key="15">
    <source>
        <dbReference type="ARBA" id="ARBA00023113"/>
    </source>
</evidence>
<dbReference type="OrthoDB" id="539220at2759"/>
<evidence type="ECO:0000256" key="10">
    <source>
        <dbReference type="ARBA" id="ARBA00022840"/>
    </source>
</evidence>
<keyword evidence="14" id="KW-0808">Transferase</keyword>
<evidence type="ECO:0000259" key="19">
    <source>
        <dbReference type="PROSITE" id="PS50994"/>
    </source>
</evidence>
<dbReference type="InterPro" id="IPR001584">
    <property type="entry name" value="Integrase_cat-core"/>
</dbReference>
<keyword evidence="14" id="KW-0548">Nucleotidyltransferase</keyword>
<dbReference type="InterPro" id="IPR054722">
    <property type="entry name" value="PolX-like_BBD"/>
</dbReference>
<dbReference type="InterPro" id="IPR043502">
    <property type="entry name" value="DNA/RNA_pol_sf"/>
</dbReference>
<proteinExistence type="predicted"/>
<dbReference type="Pfam" id="PF13976">
    <property type="entry name" value="gag_pre-integrs"/>
    <property type="match status" value="1"/>
</dbReference>
<dbReference type="Proteomes" id="UP001165080">
    <property type="component" value="Unassembled WGS sequence"/>
</dbReference>
<evidence type="ECO:0000256" key="3">
    <source>
        <dbReference type="ARBA" id="ARBA00022670"/>
    </source>
</evidence>
<evidence type="ECO:0000256" key="5">
    <source>
        <dbReference type="ARBA" id="ARBA00022723"/>
    </source>
</evidence>
<evidence type="ECO:0000256" key="8">
    <source>
        <dbReference type="ARBA" id="ARBA00022759"/>
    </source>
</evidence>
<keyword evidence="2" id="KW-1188">Viral release from host cell</keyword>
<keyword evidence="13" id="KW-0695">RNA-directed DNA polymerase</keyword>
<evidence type="ECO:0000256" key="7">
    <source>
        <dbReference type="ARBA" id="ARBA00022750"/>
    </source>
</evidence>
<comment type="caution">
    <text evidence="20">The sequence shown here is derived from an EMBL/GenBank/DDBJ whole genome shotgun (WGS) entry which is preliminary data.</text>
</comment>
<keyword evidence="14" id="KW-0239">DNA-directed DNA polymerase</keyword>
<keyword evidence="7" id="KW-0064">Aspartyl protease</keyword>
<dbReference type="InterPro" id="IPR036397">
    <property type="entry name" value="RNaseH_sf"/>
</dbReference>
<dbReference type="GO" id="GO:0006508">
    <property type="term" value="P:proteolysis"/>
    <property type="evidence" value="ECO:0007669"/>
    <property type="project" value="UniProtKB-KW"/>
</dbReference>
<reference evidence="20 21" key="1">
    <citation type="journal article" date="2023" name="Commun. Biol.">
        <title>Reorganization of the ancestral sex-determining regions during the evolution of trioecy in Pleodorina starrii.</title>
        <authorList>
            <person name="Takahashi K."/>
            <person name="Suzuki S."/>
            <person name="Kawai-Toyooka H."/>
            <person name="Yamamoto K."/>
            <person name="Hamaji T."/>
            <person name="Ootsuki R."/>
            <person name="Yamaguchi H."/>
            <person name="Kawachi M."/>
            <person name="Higashiyama T."/>
            <person name="Nozaki H."/>
        </authorList>
    </citation>
    <scope>NUCLEOTIDE SEQUENCE [LARGE SCALE GENOMIC DNA]</scope>
    <source>
        <strain evidence="20 21">NIES-4479</strain>
    </source>
</reference>
<keyword evidence="4" id="KW-0540">Nuclease</keyword>
<dbReference type="EMBL" id="BRXU01000012">
    <property type="protein sequence ID" value="GLC55135.1"/>
    <property type="molecule type" value="Genomic_DNA"/>
</dbReference>
<dbReference type="Pfam" id="PF22936">
    <property type="entry name" value="Pol_BBD"/>
    <property type="match status" value="1"/>
</dbReference>
<keyword evidence="17" id="KW-0511">Multifunctional enzyme</keyword>
<dbReference type="SMART" id="SM00343">
    <property type="entry name" value="ZnF_C2HC"/>
    <property type="match status" value="2"/>
</dbReference>
<keyword evidence="21" id="KW-1185">Reference proteome</keyword>
<dbReference type="PROSITE" id="PS50994">
    <property type="entry name" value="INTEGRASE"/>
    <property type="match status" value="1"/>
</dbReference>
<evidence type="ECO:0000256" key="14">
    <source>
        <dbReference type="ARBA" id="ARBA00022932"/>
    </source>
</evidence>
<dbReference type="GO" id="GO:0004190">
    <property type="term" value="F:aspartic-type endopeptidase activity"/>
    <property type="evidence" value="ECO:0007669"/>
    <property type="project" value="UniProtKB-KW"/>
</dbReference>
<feature type="domain" description="Integrase catalytic" evidence="19">
    <location>
        <begin position="550"/>
        <end position="712"/>
    </location>
</feature>
<keyword evidence="15" id="KW-0917">Virion maturation</keyword>
<name>A0A9W6BNP3_9CHLO</name>
<evidence type="ECO:0000256" key="11">
    <source>
        <dbReference type="ARBA" id="ARBA00022842"/>
    </source>
</evidence>
<sequence>MSSVEPSHWKEVLKVDNSDDWFMKIRALLDCEDLDDVIKREFVMPAVGDAKYESVRKKVKRARAIMIMRLSASEHKSIIDGTTQAKDLWAGLEGWASQLNVAELNAVSRSFQSLLLGSEEKMHAYVTRALNLFEKLAKHRDFAVSERNGIVQIIRGLPDAVYATEKSVFLLSNYPKDFHELKEKLLALEAEKLASGRRTEPDTATALFAGRGGPKFGGCFNCGGNHFARDCPKGNASAASGSGRSSGGSRAATAGSDLRCDWCGKSGHVEEKCFRKKAGKPKSVEGKPEVVVLTLVAREEEFVPGETVAATRLREYQSLRPTSFVAAYSISERIRGLQGLVAREGEVLNPWWLDSGSKYHITGDQSVLHDFRPLAPGVSISIEVGNGNVLRAAGYGNVVPTLAPNVTIEGVFYVPGFKHNLVSVSVLADKGFRLEFEGEKVKVMRGDVRISATKCTNGLYKFMSSATIAPPAEPPAPALSAKVPASEVAGLWHRRFGHLGSANLKRLVQEGMVQGLDLSNVQLREFEGKICEPCVVGKHCRDPFPVSDSVTERPMQLVHMDVCGPLPESVEGHKYFLTMLDDYSGISVVHPLTWKSDVFSIVVESIELLEARSGQKLLTIRTDNGGEFTRLKKWCAGRGATHEKSAPYTPQQNGKAERLNRTLLDKLRAMLAESKVPKMWWHEALKTACHVRNRSPVSGKSKTPLELFTGKVPDVSRLRVFGCVAYVHVRKGLGDKLDPRARKGVFLGYEPNCKAYRVLLEEERIEVSRDVTFNEFVFPFVSEPTRAAIGANEQGWEVDLVVGARSADGGSGAVAAGGAAGAGPAGVGGVPVVPVPPGPAAGAPAANADEAGEGNGGVPVVPAAAAPAAGAPAADADEAGEGSDSEIDALDGDAVLPPPLVDSDDDDEDLVDGESDEEEDEDGAAASGSASGSGSGSGSGPASDGDSDPTPPRMSGRQRKPNTLLKDYVLSAPKVEEVFEPKSLAEAQARADWPQWKAAMDEEMKSLMENGTWDLEELPKGVKKIGLKWVFKVKRDAKDIERYKARLVAKGFTQREGVDFGEVFAPVGKYASLRALLAVVAERDLELHQLDIKTAFLNGVLEEEVYTEQPPGYQMGGANVACHLRRSLYGLHQAPRAWYVRLRSVLEQMGFKPSGAEPGLFVKVEKGEPVYVLVYVDDLLIACKSIEVVNQLKAQLDKVFEMRDLGESSFYLGFEIKRDRAARTLHVSQKRYVQEVLSKFAMEGANGRSTPLDANVRLSSEGELLDTSRFPYSELVGSLLYLSVCSRPDISFAVGALARHMAKPTTDHWSVAKGVLRYLAGTQDVGISFGGTGRLDVVGFCDSDLAGSEGRRSTSGFVFLLGGGAISWSSKLQPTIATSTAEAEYMAALGPFPFAAIAPRALRCWRALSPRRALSTLMCATTSRVSGLRGERFGWCSAPRWSSWRTSSRRHCRRRS</sequence>
<accession>A0A9W6BNP3</accession>
<keyword evidence="3" id="KW-0645">Protease</keyword>
<evidence type="ECO:0000313" key="21">
    <source>
        <dbReference type="Proteomes" id="UP001165080"/>
    </source>
</evidence>
<dbReference type="InterPro" id="IPR013103">
    <property type="entry name" value="RVT_2"/>
</dbReference>
<evidence type="ECO:0000256" key="13">
    <source>
        <dbReference type="ARBA" id="ARBA00022918"/>
    </source>
</evidence>
<feature type="region of interest" description="Disordered" evidence="18">
    <location>
        <begin position="234"/>
        <end position="254"/>
    </location>
</feature>
<evidence type="ECO:0000256" key="9">
    <source>
        <dbReference type="ARBA" id="ARBA00022801"/>
    </source>
</evidence>
<dbReference type="Gene3D" id="3.30.420.10">
    <property type="entry name" value="Ribonuclease H-like superfamily/Ribonuclease H"/>
    <property type="match status" value="1"/>
</dbReference>
<evidence type="ECO:0000256" key="12">
    <source>
        <dbReference type="ARBA" id="ARBA00022908"/>
    </source>
</evidence>
<dbReference type="InterPro" id="IPR012337">
    <property type="entry name" value="RNaseH-like_sf"/>
</dbReference>
<dbReference type="GO" id="GO:0005524">
    <property type="term" value="F:ATP binding"/>
    <property type="evidence" value="ECO:0007669"/>
    <property type="project" value="UniProtKB-KW"/>
</dbReference>
<organism evidence="20 21">
    <name type="scientific">Pleodorina starrii</name>
    <dbReference type="NCBI Taxonomy" id="330485"/>
    <lineage>
        <taxon>Eukaryota</taxon>
        <taxon>Viridiplantae</taxon>
        <taxon>Chlorophyta</taxon>
        <taxon>core chlorophytes</taxon>
        <taxon>Chlorophyceae</taxon>
        <taxon>CS clade</taxon>
        <taxon>Chlamydomonadales</taxon>
        <taxon>Volvocaceae</taxon>
        <taxon>Pleodorina</taxon>
    </lineage>
</organism>
<dbReference type="GO" id="GO:0003676">
    <property type="term" value="F:nucleic acid binding"/>
    <property type="evidence" value="ECO:0007669"/>
    <property type="project" value="InterPro"/>
</dbReference>
<comment type="function">
    <text evidence="1">The aspartyl protease (PR) mediates the proteolytic cleavages of the Gag and Gag-Pol polyproteins after assembly of the VLP.</text>
</comment>
<keyword evidence="9" id="KW-0378">Hydrolase</keyword>
<dbReference type="Pfam" id="PF25597">
    <property type="entry name" value="SH3_retrovirus"/>
    <property type="match status" value="1"/>
</dbReference>
<keyword evidence="12" id="KW-0229">DNA integration</keyword>